<evidence type="ECO:0000256" key="4">
    <source>
        <dbReference type="ARBA" id="ARBA00022833"/>
    </source>
</evidence>
<dbReference type="EMBL" id="CM000605">
    <property type="protein sequence ID" value="EEC51309.1"/>
    <property type="molecule type" value="Genomic_DNA"/>
</dbReference>
<evidence type="ECO:0000256" key="5">
    <source>
        <dbReference type="ARBA" id="ARBA00023027"/>
    </source>
</evidence>
<evidence type="ECO:0000313" key="8">
    <source>
        <dbReference type="EMBL" id="EEC51309.1"/>
    </source>
</evidence>
<evidence type="ECO:0000256" key="2">
    <source>
        <dbReference type="ARBA" id="ARBA00022679"/>
    </source>
</evidence>
<name>B7FQB1_PHATC</name>
<dbReference type="KEGG" id="pti:PHATRDRAFT_8827"/>
<comment type="cofactor">
    <cofactor evidence="1">
        <name>Zn(2+)</name>
        <dbReference type="ChEBI" id="CHEBI:29105"/>
    </cofactor>
</comment>
<dbReference type="InterPro" id="IPR029035">
    <property type="entry name" value="DHS-like_NAD/FAD-binding_dom"/>
</dbReference>
<proteinExistence type="predicted"/>
<keyword evidence="9" id="KW-1185">Reference proteome</keyword>
<dbReference type="Pfam" id="PF02146">
    <property type="entry name" value="SIR2"/>
    <property type="match status" value="1"/>
</dbReference>
<evidence type="ECO:0000259" key="7">
    <source>
        <dbReference type="PROSITE" id="PS50305"/>
    </source>
</evidence>
<dbReference type="Gene3D" id="3.30.1600.10">
    <property type="entry name" value="SIR2/SIRT2 'Small Domain"/>
    <property type="match status" value="1"/>
</dbReference>
<evidence type="ECO:0000256" key="3">
    <source>
        <dbReference type="ARBA" id="ARBA00022723"/>
    </source>
</evidence>
<protein>
    <recommendedName>
        <fullName evidence="7">Deacetylase sirtuin-type domain-containing protein</fullName>
    </recommendedName>
</protein>
<dbReference type="FunCoup" id="B7FQB1">
    <property type="interactions" value="90"/>
</dbReference>
<keyword evidence="4" id="KW-0862">Zinc</keyword>
<keyword evidence="3" id="KW-0479">Metal-binding</keyword>
<dbReference type="PANTHER" id="PTHR11085">
    <property type="entry name" value="NAD-DEPENDENT PROTEIN DEACYLASE SIRTUIN-5, MITOCHONDRIAL-RELATED"/>
    <property type="match status" value="1"/>
</dbReference>
<evidence type="ECO:0000313" key="9">
    <source>
        <dbReference type="Proteomes" id="UP000000759"/>
    </source>
</evidence>
<dbReference type="PROSITE" id="PS50305">
    <property type="entry name" value="SIRTUIN"/>
    <property type="match status" value="1"/>
</dbReference>
<evidence type="ECO:0000256" key="1">
    <source>
        <dbReference type="ARBA" id="ARBA00001947"/>
    </source>
</evidence>
<dbReference type="GO" id="GO:0070403">
    <property type="term" value="F:NAD+ binding"/>
    <property type="evidence" value="ECO:0007669"/>
    <property type="project" value="InterPro"/>
</dbReference>
<dbReference type="PANTHER" id="PTHR11085:SF9">
    <property type="entry name" value="NAD-DEPENDENT PROTEIN DEACETYLASE SIRTUIN-1"/>
    <property type="match status" value="1"/>
</dbReference>
<keyword evidence="5" id="KW-0520">NAD</keyword>
<dbReference type="AlphaFoldDB" id="B7FQB1"/>
<dbReference type="Proteomes" id="UP000000759">
    <property type="component" value="Chromosome 1"/>
</dbReference>
<reference evidence="8 9" key="1">
    <citation type="journal article" date="2008" name="Nature">
        <title>The Phaeodactylum genome reveals the evolutionary history of diatom genomes.</title>
        <authorList>
            <person name="Bowler C."/>
            <person name="Allen A.E."/>
            <person name="Badger J.H."/>
            <person name="Grimwood J."/>
            <person name="Jabbari K."/>
            <person name="Kuo A."/>
            <person name="Maheswari U."/>
            <person name="Martens C."/>
            <person name="Maumus F."/>
            <person name="Otillar R.P."/>
            <person name="Rayko E."/>
            <person name="Salamov A."/>
            <person name="Vandepoele K."/>
            <person name="Beszteri B."/>
            <person name="Gruber A."/>
            <person name="Heijde M."/>
            <person name="Katinka M."/>
            <person name="Mock T."/>
            <person name="Valentin K."/>
            <person name="Verret F."/>
            <person name="Berges J.A."/>
            <person name="Brownlee C."/>
            <person name="Cadoret J.P."/>
            <person name="Chiovitti A."/>
            <person name="Choi C.J."/>
            <person name="Coesel S."/>
            <person name="De Martino A."/>
            <person name="Detter J.C."/>
            <person name="Durkin C."/>
            <person name="Falciatore A."/>
            <person name="Fournet J."/>
            <person name="Haruta M."/>
            <person name="Huysman M.J."/>
            <person name="Jenkins B.D."/>
            <person name="Jiroutova K."/>
            <person name="Jorgensen R.E."/>
            <person name="Joubert Y."/>
            <person name="Kaplan A."/>
            <person name="Kroger N."/>
            <person name="Kroth P.G."/>
            <person name="La Roche J."/>
            <person name="Lindquist E."/>
            <person name="Lommer M."/>
            <person name="Martin-Jezequel V."/>
            <person name="Lopez P.J."/>
            <person name="Lucas S."/>
            <person name="Mangogna M."/>
            <person name="McGinnis K."/>
            <person name="Medlin L.K."/>
            <person name="Montsant A."/>
            <person name="Oudot-Le Secq M.P."/>
            <person name="Napoli C."/>
            <person name="Obornik M."/>
            <person name="Parker M.S."/>
            <person name="Petit J.L."/>
            <person name="Porcel B.M."/>
            <person name="Poulsen N."/>
            <person name="Robison M."/>
            <person name="Rychlewski L."/>
            <person name="Rynearson T.A."/>
            <person name="Schmutz J."/>
            <person name="Shapiro H."/>
            <person name="Siaut M."/>
            <person name="Stanley M."/>
            <person name="Sussman M.R."/>
            <person name="Taylor A.R."/>
            <person name="Vardi A."/>
            <person name="von Dassow P."/>
            <person name="Vyverman W."/>
            <person name="Willis A."/>
            <person name="Wyrwicz L.S."/>
            <person name="Rokhsar D.S."/>
            <person name="Weissenbach J."/>
            <person name="Armbrust E.V."/>
            <person name="Green B.R."/>
            <person name="Van de Peer Y."/>
            <person name="Grigoriev I.V."/>
        </authorList>
    </citation>
    <scope>NUCLEOTIDE SEQUENCE [LARGE SCALE GENOMIC DNA]</scope>
    <source>
        <strain evidence="8 9">CCAP 1055/1</strain>
    </source>
</reference>
<sequence length="219" mass="24467">IESVVNLIKERRNVVVLTGAGISVSCGIPDFRSKDTGLYSILDAEELGLSCPEELFDWEVFQESPQPFYTFARKLYFPLGSDERAKPSDSHKLLSLLERQKKLLRVYTQNIDGLEQEAGVSSKKIVYAHGSLQFATCLTCKRKVSAKEIEPDILRARYENSLVCNGILKPGVTFFGETLHDNVGRSLEVDYDKVDALIVIGTSLSVYVCRLDVREVTVA</sequence>
<dbReference type="PaxDb" id="2850-Phatr8827"/>
<dbReference type="OrthoDB" id="420264at2759"/>
<gene>
    <name evidence="8" type="ORF">PHATRDRAFT_8827</name>
</gene>
<feature type="domain" description="Deacetylase sirtuin-type" evidence="7">
    <location>
        <begin position="1"/>
        <end position="219"/>
    </location>
</feature>
<dbReference type="InterPro" id="IPR003000">
    <property type="entry name" value="Sirtuin"/>
</dbReference>
<dbReference type="InParanoid" id="B7FQB1"/>
<dbReference type="GO" id="GO:0017136">
    <property type="term" value="F:histone deacetylase activity, NAD-dependent"/>
    <property type="evidence" value="ECO:0007669"/>
    <property type="project" value="TreeGrafter"/>
</dbReference>
<feature type="non-terminal residue" evidence="8">
    <location>
        <position position="1"/>
    </location>
</feature>
<dbReference type="RefSeq" id="XP_002176846.1">
    <property type="nucleotide sequence ID" value="XM_002176810.1"/>
</dbReference>
<dbReference type="GeneID" id="7196816"/>
<dbReference type="GO" id="GO:0005634">
    <property type="term" value="C:nucleus"/>
    <property type="evidence" value="ECO:0007669"/>
    <property type="project" value="TreeGrafter"/>
</dbReference>
<dbReference type="SUPFAM" id="SSF52467">
    <property type="entry name" value="DHS-like NAD/FAD-binding domain"/>
    <property type="match status" value="1"/>
</dbReference>
<dbReference type="GO" id="GO:0046872">
    <property type="term" value="F:metal ion binding"/>
    <property type="evidence" value="ECO:0007669"/>
    <property type="project" value="UniProtKB-KW"/>
</dbReference>
<accession>B7FQB1</accession>
<reference evidence="9" key="2">
    <citation type="submission" date="2008-08" db="EMBL/GenBank/DDBJ databases">
        <authorList>
            <consortium name="Diatom Consortium"/>
            <person name="Grigoriev I."/>
            <person name="Grimwood J."/>
            <person name="Kuo A."/>
            <person name="Otillar R.P."/>
            <person name="Salamov A."/>
            <person name="Detter J.C."/>
            <person name="Lindquist E."/>
            <person name="Shapiro H."/>
            <person name="Lucas S."/>
            <person name="Glavina del Rio T."/>
            <person name="Pitluck S."/>
            <person name="Rokhsar D."/>
            <person name="Bowler C."/>
        </authorList>
    </citation>
    <scope>GENOME REANNOTATION</scope>
    <source>
        <strain evidence="9">CCAP 1055/1</strain>
    </source>
</reference>
<dbReference type="STRING" id="556484.B7FQB1"/>
<dbReference type="InterPro" id="IPR026590">
    <property type="entry name" value="Ssirtuin_cat_dom"/>
</dbReference>
<organism evidence="8 9">
    <name type="scientific">Phaeodactylum tricornutum (strain CCAP 1055/1)</name>
    <dbReference type="NCBI Taxonomy" id="556484"/>
    <lineage>
        <taxon>Eukaryota</taxon>
        <taxon>Sar</taxon>
        <taxon>Stramenopiles</taxon>
        <taxon>Ochrophyta</taxon>
        <taxon>Bacillariophyta</taxon>
        <taxon>Bacillariophyceae</taxon>
        <taxon>Bacillariophycidae</taxon>
        <taxon>Naviculales</taxon>
        <taxon>Phaeodactylaceae</taxon>
        <taxon>Phaeodactylum</taxon>
    </lineage>
</organism>
<evidence type="ECO:0000256" key="6">
    <source>
        <dbReference type="PROSITE-ProRule" id="PRU00236"/>
    </source>
</evidence>
<comment type="caution">
    <text evidence="6">Lacks conserved residue(s) required for the propagation of feature annotation.</text>
</comment>
<dbReference type="InterPro" id="IPR050134">
    <property type="entry name" value="NAD-dep_sirtuin_deacylases"/>
</dbReference>
<dbReference type="eggNOG" id="KOG2684">
    <property type="taxonomic scope" value="Eukaryota"/>
</dbReference>
<dbReference type="InterPro" id="IPR026591">
    <property type="entry name" value="Sirtuin_cat_small_dom_sf"/>
</dbReference>
<keyword evidence="2" id="KW-0808">Transferase</keyword>
<dbReference type="Gene3D" id="3.40.50.1220">
    <property type="entry name" value="TPP-binding domain"/>
    <property type="match status" value="1"/>
</dbReference>